<organism evidence="1 2">
    <name type="scientific">Dorea longicatena DSM 13814</name>
    <dbReference type="NCBI Taxonomy" id="411462"/>
    <lineage>
        <taxon>Bacteria</taxon>
        <taxon>Bacillati</taxon>
        <taxon>Bacillota</taxon>
        <taxon>Clostridia</taxon>
        <taxon>Lachnospirales</taxon>
        <taxon>Lachnospiraceae</taxon>
        <taxon>Dorea</taxon>
    </lineage>
</organism>
<sequence>MSGVRGREMWRFGWMGAYGREEDVTKKAWVKSDTEYLRREI</sequence>
<dbReference type="HOGENOM" id="CLU_3269180_0_0_9"/>
<protein>
    <submittedName>
        <fullName evidence="1">Uncharacterized protein</fullName>
    </submittedName>
</protein>
<dbReference type="Proteomes" id="UP000004016">
    <property type="component" value="Unassembled WGS sequence"/>
</dbReference>
<proteinExistence type="predicted"/>
<name>A6BIK7_9FIRM</name>
<comment type="caution">
    <text evidence="1">The sequence shown here is derived from an EMBL/GenBank/DDBJ whole genome shotgun (WGS) entry which is preliminary data.</text>
</comment>
<evidence type="ECO:0000313" key="1">
    <source>
        <dbReference type="EMBL" id="EDM62548.1"/>
    </source>
</evidence>
<dbReference type="AlphaFoldDB" id="A6BIK7"/>
<evidence type="ECO:0000313" key="2">
    <source>
        <dbReference type="Proteomes" id="UP000004016"/>
    </source>
</evidence>
<gene>
    <name evidence="1" type="ORF">DORLON_02144</name>
</gene>
<reference evidence="1 2" key="1">
    <citation type="submission" date="2007-03" db="EMBL/GenBank/DDBJ databases">
        <authorList>
            <person name="Fulton L."/>
            <person name="Clifton S."/>
            <person name="Fulton B."/>
            <person name="Xu J."/>
            <person name="Minx P."/>
            <person name="Pepin K.H."/>
            <person name="Johnson M."/>
            <person name="Thiruvilangam P."/>
            <person name="Bhonagiri V."/>
            <person name="Nash W.E."/>
            <person name="Mardis E.R."/>
            <person name="Wilson R.K."/>
        </authorList>
    </citation>
    <scope>NUCLEOTIDE SEQUENCE [LARGE SCALE GENOMIC DNA]</scope>
    <source>
        <strain evidence="1 2">DSM 13814</strain>
    </source>
</reference>
<accession>A6BIK7</accession>
<dbReference type="EMBL" id="AAXB02000012">
    <property type="protein sequence ID" value="EDM62548.1"/>
    <property type="molecule type" value="Genomic_DNA"/>
</dbReference>
<reference evidence="1 2" key="2">
    <citation type="submission" date="2007-04" db="EMBL/GenBank/DDBJ databases">
        <title>Draft genome sequence of Dorea longicatena (DSM 13814).</title>
        <authorList>
            <person name="Sudarsanam P."/>
            <person name="Ley R."/>
            <person name="Guruge J."/>
            <person name="Turnbaugh P.J."/>
            <person name="Mahowald M."/>
            <person name="Liep D."/>
            <person name="Gordon J."/>
        </authorList>
    </citation>
    <scope>NUCLEOTIDE SEQUENCE [LARGE SCALE GENOMIC DNA]</scope>
    <source>
        <strain evidence="1 2">DSM 13814</strain>
    </source>
</reference>